<sequence length="119" mass="14099">MTQAPRQLHELHDVYDFLDEIRLRPGIWVRWRSLQHLDSMLIGYHAAMCVHGVDEDFPFWTPGAVSPFDQWLWHRNGYESSLGWATEIEREAETAGTPAIELFFRLLDQYRAERRDAVR</sequence>
<reference evidence="1" key="1">
    <citation type="submission" date="2024-03" db="EMBL/GenBank/DDBJ databases">
        <title>Novel Streptomyces species of biotechnological and ecological value are a feature of Machair soil.</title>
        <authorList>
            <person name="Prole J.R."/>
            <person name="Goodfellow M."/>
            <person name="Allenby N."/>
            <person name="Ward A.C."/>
        </authorList>
    </citation>
    <scope>NUCLEOTIDE SEQUENCE</scope>
    <source>
        <strain evidence="1">MS2.AVA.5</strain>
    </source>
</reference>
<evidence type="ECO:0000313" key="2">
    <source>
        <dbReference type="Proteomes" id="UP001377168"/>
    </source>
</evidence>
<keyword evidence="2" id="KW-1185">Reference proteome</keyword>
<proteinExistence type="predicted"/>
<evidence type="ECO:0000313" key="1">
    <source>
        <dbReference type="EMBL" id="MEJ8636276.1"/>
    </source>
</evidence>
<comment type="caution">
    <text evidence="1">The sequence shown here is derived from an EMBL/GenBank/DDBJ whole genome shotgun (WGS) entry which is preliminary data.</text>
</comment>
<organism evidence="1 2">
    <name type="scientific">Streptomyces achmelvichensis</name>
    <dbReference type="NCBI Taxonomy" id="3134111"/>
    <lineage>
        <taxon>Bacteria</taxon>
        <taxon>Bacillati</taxon>
        <taxon>Actinomycetota</taxon>
        <taxon>Actinomycetes</taxon>
        <taxon>Kitasatosporales</taxon>
        <taxon>Streptomycetaceae</taxon>
        <taxon>Streptomyces</taxon>
    </lineage>
</organism>
<protein>
    <submittedName>
        <fullName evidence="1">Uncharacterized protein</fullName>
    </submittedName>
</protein>
<dbReference type="Proteomes" id="UP001377168">
    <property type="component" value="Unassembled WGS sequence"/>
</dbReference>
<name>A0ACC6PXX5_9ACTN</name>
<accession>A0ACC6PXX5</accession>
<dbReference type="EMBL" id="JBBKAJ010000022">
    <property type="protein sequence ID" value="MEJ8636276.1"/>
    <property type="molecule type" value="Genomic_DNA"/>
</dbReference>
<gene>
    <name evidence="1" type="ORF">WKI67_23215</name>
</gene>